<reference evidence="3 4" key="1">
    <citation type="journal article" date="2021" name="Sci. Rep.">
        <title>Chromosome anchoring in Senegalese sole (Solea senegalensis) reveals sex-associated markers and genome rearrangements in flatfish.</title>
        <authorList>
            <person name="Guerrero-Cozar I."/>
            <person name="Gomez-Garrido J."/>
            <person name="Berbel C."/>
            <person name="Martinez-Blanch J.F."/>
            <person name="Alioto T."/>
            <person name="Claros M.G."/>
            <person name="Gagnaire P.A."/>
            <person name="Manchado M."/>
        </authorList>
    </citation>
    <scope>NUCLEOTIDE SEQUENCE [LARGE SCALE GENOMIC DNA]</scope>
    <source>
        <strain evidence="3">Sse05_10M</strain>
    </source>
</reference>
<dbReference type="GO" id="GO:0042572">
    <property type="term" value="P:retinol metabolic process"/>
    <property type="evidence" value="ECO:0007669"/>
    <property type="project" value="InterPro"/>
</dbReference>
<dbReference type="EMBL" id="JAGKHQ010000015">
    <property type="protein sequence ID" value="KAG7495630.1"/>
    <property type="molecule type" value="Genomic_DNA"/>
</dbReference>
<dbReference type="GO" id="GO:0047173">
    <property type="term" value="F:phosphatidylcholine-retinol O-acyltransferase activity"/>
    <property type="evidence" value="ECO:0007669"/>
    <property type="project" value="InterPro"/>
</dbReference>
<dbReference type="InterPro" id="IPR007053">
    <property type="entry name" value="LRAT_dom"/>
</dbReference>
<keyword evidence="4" id="KW-1185">Reference proteome</keyword>
<name>A0AAV6QU76_SOLSE</name>
<dbReference type="PANTHER" id="PTHR46678:SF2">
    <property type="entry name" value="LECITHIN RETINOL ACYLTRANSFERASE-LIKE-RELATED"/>
    <property type="match status" value="1"/>
</dbReference>
<accession>A0AAV6QU76</accession>
<keyword evidence="1" id="KW-1133">Transmembrane helix</keyword>
<keyword evidence="1" id="KW-0472">Membrane</keyword>
<dbReference type="GO" id="GO:0005791">
    <property type="term" value="C:rough endoplasmic reticulum"/>
    <property type="evidence" value="ECO:0007669"/>
    <property type="project" value="TreeGrafter"/>
</dbReference>
<comment type="caution">
    <text evidence="3">The sequence shown here is derived from an EMBL/GenBank/DDBJ whole genome shotgun (WGS) entry which is preliminary data.</text>
</comment>
<feature type="transmembrane region" description="Helical" evidence="1">
    <location>
        <begin position="253"/>
        <end position="273"/>
    </location>
</feature>
<dbReference type="AlphaFoldDB" id="A0AAV6QU76"/>
<dbReference type="Proteomes" id="UP000693946">
    <property type="component" value="Linkage Group LG3"/>
</dbReference>
<organism evidence="3 4">
    <name type="scientific">Solea senegalensis</name>
    <name type="common">Senegalese sole</name>
    <dbReference type="NCBI Taxonomy" id="28829"/>
    <lineage>
        <taxon>Eukaryota</taxon>
        <taxon>Metazoa</taxon>
        <taxon>Chordata</taxon>
        <taxon>Craniata</taxon>
        <taxon>Vertebrata</taxon>
        <taxon>Euteleostomi</taxon>
        <taxon>Actinopterygii</taxon>
        <taxon>Neopterygii</taxon>
        <taxon>Teleostei</taxon>
        <taxon>Neoteleostei</taxon>
        <taxon>Acanthomorphata</taxon>
        <taxon>Carangaria</taxon>
        <taxon>Pleuronectiformes</taxon>
        <taxon>Pleuronectoidei</taxon>
        <taxon>Soleidae</taxon>
        <taxon>Solea</taxon>
    </lineage>
</organism>
<protein>
    <recommendedName>
        <fullName evidence="2">LRAT domain-containing protein</fullName>
    </recommendedName>
</protein>
<evidence type="ECO:0000259" key="2">
    <source>
        <dbReference type="Pfam" id="PF04970"/>
    </source>
</evidence>
<evidence type="ECO:0000313" key="4">
    <source>
        <dbReference type="Proteomes" id="UP000693946"/>
    </source>
</evidence>
<evidence type="ECO:0000256" key="1">
    <source>
        <dbReference type="SAM" id="Phobius"/>
    </source>
</evidence>
<proteinExistence type="predicted"/>
<dbReference type="GO" id="GO:0006776">
    <property type="term" value="P:vitamin A metabolic process"/>
    <property type="evidence" value="ECO:0007669"/>
    <property type="project" value="TreeGrafter"/>
</dbReference>
<dbReference type="PANTHER" id="PTHR46678">
    <property type="entry name" value="LECITHIN RETINOL ACYLTRANSFERASE"/>
    <property type="match status" value="1"/>
</dbReference>
<feature type="domain" description="LRAT" evidence="2">
    <location>
        <begin position="44"/>
        <end position="120"/>
    </location>
</feature>
<evidence type="ECO:0000313" key="3">
    <source>
        <dbReference type="EMBL" id="KAG7495630.1"/>
    </source>
</evidence>
<keyword evidence="1" id="KW-0812">Transmembrane</keyword>
<gene>
    <name evidence="3" type="ORF">JOB18_003139</name>
</gene>
<dbReference type="InterPro" id="IPR042288">
    <property type="entry name" value="LRAT"/>
</dbReference>
<dbReference type="Pfam" id="PF04970">
    <property type="entry name" value="LRAT"/>
    <property type="match status" value="1"/>
</dbReference>
<sequence length="274" mass="30818">MFPVKLLAFVFISSLTHDRRRSHQEEEVEEEEESESRKYDVILRRGDVLQVSRTLVTHFGIYLGRDRVVHFIPDILPVFSSDHSRIRQTVSNVRLLLGVLLKRGSVRVNSVDDLAHGPRFSSTPWARYCSARRCRGSAAAEKTVAAPPSVSCGTTFANAVMFCTLASSTSFRRAKVALRPEYGHDTEIELPAVSLFLVARNFTKNSEFLFCEELQTGRRGEFCKTLRKLLLSRRVAKATAMLSLCLLVQLQPATISCSALLLLLLLPFILWMAS</sequence>